<dbReference type="EMBL" id="CP007514">
    <property type="protein sequence ID" value="AHY46548.1"/>
    <property type="molecule type" value="Genomic_DNA"/>
</dbReference>
<dbReference type="PANTHER" id="PTHR42978:SF6">
    <property type="entry name" value="QUORUM-QUENCHING LACTONASE YTNP-RELATED"/>
    <property type="match status" value="1"/>
</dbReference>
<dbReference type="Proteomes" id="UP000025229">
    <property type="component" value="Chromosome"/>
</dbReference>
<dbReference type="Gene3D" id="3.60.15.10">
    <property type="entry name" value="Ribonuclease Z/Hydroxyacylglutathione hydrolase-like"/>
    <property type="match status" value="1"/>
</dbReference>
<evidence type="ECO:0000256" key="1">
    <source>
        <dbReference type="ARBA" id="ARBA00007749"/>
    </source>
</evidence>
<dbReference type="AlphaFoldDB" id="A0A023X2K7"/>
<dbReference type="HOGENOM" id="CLU_1026313_0_0_11"/>
<keyword evidence="3" id="KW-0378">Hydrolase</keyword>
<keyword evidence="8" id="KW-1185">Reference proteome</keyword>
<evidence type="ECO:0000256" key="3">
    <source>
        <dbReference type="ARBA" id="ARBA00022801"/>
    </source>
</evidence>
<dbReference type="STRING" id="42256.RradSPS_1265"/>
<keyword evidence="4" id="KW-0862">Zinc</keyword>
<evidence type="ECO:0000313" key="8">
    <source>
        <dbReference type="Proteomes" id="UP000025229"/>
    </source>
</evidence>
<dbReference type="RefSeq" id="WP_038681451.1">
    <property type="nucleotide sequence ID" value="NZ_CP007514.1"/>
</dbReference>
<dbReference type="GO" id="GO:0046872">
    <property type="term" value="F:metal ion binding"/>
    <property type="evidence" value="ECO:0007669"/>
    <property type="project" value="UniProtKB-KW"/>
</dbReference>
<dbReference type="KEGG" id="rrd:RradSPS_1265"/>
<organism evidence="6 8">
    <name type="scientific">Rubrobacter radiotolerans</name>
    <name type="common">Arthrobacter radiotolerans</name>
    <dbReference type="NCBI Taxonomy" id="42256"/>
    <lineage>
        <taxon>Bacteria</taxon>
        <taxon>Bacillati</taxon>
        <taxon>Actinomycetota</taxon>
        <taxon>Rubrobacteria</taxon>
        <taxon>Rubrobacterales</taxon>
        <taxon>Rubrobacteraceae</taxon>
        <taxon>Rubrobacter</taxon>
    </lineage>
</organism>
<dbReference type="eggNOG" id="COG0491">
    <property type="taxonomic scope" value="Bacteria"/>
</dbReference>
<reference evidence="6 8" key="1">
    <citation type="submission" date="2014-03" db="EMBL/GenBank/DDBJ databases">
        <title>Complete genome sequence of the Radio-Resistant Rubrobacter radiotolerans RSPS-4.</title>
        <authorList>
            <person name="Egas C.C."/>
            <person name="Barroso C.C."/>
            <person name="Froufe H.J.C."/>
            <person name="Pacheco J.J."/>
            <person name="Albuquerque L.L."/>
            <person name="da Costa M.M.S."/>
        </authorList>
    </citation>
    <scope>NUCLEOTIDE SEQUENCE [LARGE SCALE GENOMIC DNA]</scope>
    <source>
        <strain evidence="6 8">RSPS-4</strain>
    </source>
</reference>
<name>A0A023X2K7_RUBRA</name>
<dbReference type="InterPro" id="IPR001279">
    <property type="entry name" value="Metallo-B-lactamas"/>
</dbReference>
<comment type="similarity">
    <text evidence="1">Belongs to the metallo-beta-lactamase superfamily.</text>
</comment>
<feature type="domain" description="Metallo-beta-lactamase" evidence="5">
    <location>
        <begin position="49"/>
        <end position="250"/>
    </location>
</feature>
<dbReference type="Proteomes" id="UP001281130">
    <property type="component" value="Unassembled WGS sequence"/>
</dbReference>
<reference evidence="7" key="2">
    <citation type="submission" date="2023-11" db="EMBL/GenBank/DDBJ databases">
        <title>MicrobeMod: A computational toolkit for identifying prokaryotic methylation and restriction-modification with nanopore sequencing.</title>
        <authorList>
            <person name="Crits-Christoph A."/>
            <person name="Kang S.C."/>
            <person name="Lee H."/>
            <person name="Ostrov N."/>
        </authorList>
    </citation>
    <scope>NUCLEOTIDE SEQUENCE</scope>
    <source>
        <strain evidence="7">ATCC 51242</strain>
    </source>
</reference>
<evidence type="ECO:0000256" key="2">
    <source>
        <dbReference type="ARBA" id="ARBA00022723"/>
    </source>
</evidence>
<sequence>MNTDGGAERDAVKLGSGGRLWVLEDGLFITDAGNILGDTGGRNVRIRGAMHALLHEGPDGLTLLDAGFGPEVPVPLEGRYEVRRELSLPEAIEQTGNSPEDVALIVLSHLDPDHVGWAIHSRDETFPNARIVAQRDALEEARRMKEGDGRRLAVPLVEAGIEAGWFGLLDGDEEVASGVSVEVRSGHSEGHQVVWIGEEVLFSADLAPSKIFLEPDLISGVDTDPEAARRNRIEVLSLAERLGAMVALYHEPKNPLVHVAKGRKGFEATPV</sequence>
<evidence type="ECO:0000313" key="7">
    <source>
        <dbReference type="EMBL" id="MDX5893956.1"/>
    </source>
</evidence>
<evidence type="ECO:0000259" key="5">
    <source>
        <dbReference type="SMART" id="SM00849"/>
    </source>
</evidence>
<dbReference type="GO" id="GO:0016787">
    <property type="term" value="F:hydrolase activity"/>
    <property type="evidence" value="ECO:0007669"/>
    <property type="project" value="UniProtKB-KW"/>
</dbReference>
<proteinExistence type="inferred from homology"/>
<evidence type="ECO:0000313" key="6">
    <source>
        <dbReference type="EMBL" id="AHY46548.1"/>
    </source>
</evidence>
<dbReference type="Pfam" id="PF00753">
    <property type="entry name" value="Lactamase_B"/>
    <property type="match status" value="1"/>
</dbReference>
<evidence type="ECO:0000256" key="4">
    <source>
        <dbReference type="ARBA" id="ARBA00022833"/>
    </source>
</evidence>
<gene>
    <name evidence="6" type="ORF">RradSPS_1265</name>
    <name evidence="7" type="ORF">SIL72_07905</name>
</gene>
<keyword evidence="2" id="KW-0479">Metal-binding</keyword>
<dbReference type="SMART" id="SM00849">
    <property type="entry name" value="Lactamase_B"/>
    <property type="match status" value="1"/>
</dbReference>
<accession>A0A023X2K7</accession>
<dbReference type="SUPFAM" id="SSF56281">
    <property type="entry name" value="Metallo-hydrolase/oxidoreductase"/>
    <property type="match status" value="1"/>
</dbReference>
<dbReference type="InterPro" id="IPR036866">
    <property type="entry name" value="RibonucZ/Hydroxyglut_hydro"/>
</dbReference>
<protein>
    <submittedName>
        <fullName evidence="7">MBL fold metallo-hydrolase</fullName>
    </submittedName>
    <submittedName>
        <fullName evidence="6">Metallo-beta-lactamase superfamily</fullName>
    </submittedName>
</protein>
<dbReference type="InterPro" id="IPR051013">
    <property type="entry name" value="MBL_superfamily_lactonases"/>
</dbReference>
<dbReference type="EMBL" id="JAWXXX010000001">
    <property type="protein sequence ID" value="MDX5893956.1"/>
    <property type="molecule type" value="Genomic_DNA"/>
</dbReference>
<dbReference type="PANTHER" id="PTHR42978">
    <property type="entry name" value="QUORUM-QUENCHING LACTONASE YTNP-RELATED-RELATED"/>
    <property type="match status" value="1"/>
</dbReference>